<dbReference type="InterPro" id="IPR000261">
    <property type="entry name" value="EH_dom"/>
</dbReference>
<feature type="domain" description="SH3" evidence="5">
    <location>
        <begin position="781"/>
        <end position="840"/>
    </location>
</feature>
<dbReference type="STRING" id="595528.A0A0D2X5K3"/>
<feature type="domain" description="EF-hand" evidence="7">
    <location>
        <begin position="45"/>
        <end position="80"/>
    </location>
</feature>
<dbReference type="CDD" id="cd00052">
    <property type="entry name" value="EH"/>
    <property type="match status" value="2"/>
</dbReference>
<feature type="region of interest" description="Disordered" evidence="4">
    <location>
        <begin position="128"/>
        <end position="151"/>
    </location>
</feature>
<dbReference type="SMART" id="SM00054">
    <property type="entry name" value="EFh"/>
    <property type="match status" value="2"/>
</dbReference>
<dbReference type="SUPFAM" id="SSF50044">
    <property type="entry name" value="SH3-domain"/>
    <property type="match status" value="6"/>
</dbReference>
<evidence type="ECO:0008006" key="10">
    <source>
        <dbReference type="Google" id="ProtNLM"/>
    </source>
</evidence>
<feature type="domain" description="EH" evidence="6">
    <location>
        <begin position="204"/>
        <end position="293"/>
    </location>
</feature>
<feature type="compositionally biased region" description="Basic and acidic residues" evidence="4">
    <location>
        <begin position="873"/>
        <end position="904"/>
    </location>
</feature>
<dbReference type="PROSITE" id="PS50222">
    <property type="entry name" value="EF_HAND_2"/>
    <property type="match status" value="1"/>
</dbReference>
<evidence type="ECO:0000256" key="3">
    <source>
        <dbReference type="PROSITE-ProRule" id="PRU00192"/>
    </source>
</evidence>
<feature type="region of interest" description="Disordered" evidence="4">
    <location>
        <begin position="364"/>
        <end position="410"/>
    </location>
</feature>
<dbReference type="eggNOG" id="KOG4305">
    <property type="taxonomic scope" value="Eukaryota"/>
</dbReference>
<protein>
    <recommendedName>
        <fullName evidence="10">Intersectin 1</fullName>
    </recommendedName>
</protein>
<evidence type="ECO:0000313" key="9">
    <source>
        <dbReference type="Proteomes" id="UP000008743"/>
    </source>
</evidence>
<feature type="compositionally biased region" description="Polar residues" evidence="4">
    <location>
        <begin position="1218"/>
        <end position="1228"/>
    </location>
</feature>
<accession>A0A0D2X5K3</accession>
<gene>
    <name evidence="8" type="ORF">CAOG_008024</name>
</gene>
<dbReference type="Gene3D" id="2.30.30.40">
    <property type="entry name" value="SH3 Domains"/>
    <property type="match status" value="6"/>
</dbReference>
<evidence type="ECO:0000259" key="5">
    <source>
        <dbReference type="PROSITE" id="PS50002"/>
    </source>
</evidence>
<reference evidence="9" key="1">
    <citation type="submission" date="2011-02" db="EMBL/GenBank/DDBJ databases">
        <title>The Genome Sequence of Capsaspora owczarzaki ATCC 30864.</title>
        <authorList>
            <person name="Russ C."/>
            <person name="Cuomo C."/>
            <person name="Burger G."/>
            <person name="Gray M.W."/>
            <person name="Holland P.W.H."/>
            <person name="King N."/>
            <person name="Lang F.B.F."/>
            <person name="Roger A.J."/>
            <person name="Ruiz-Trillo I."/>
            <person name="Young S.K."/>
            <person name="Zeng Q."/>
            <person name="Gargeya S."/>
            <person name="Alvarado L."/>
            <person name="Berlin A."/>
            <person name="Chapman S.B."/>
            <person name="Chen Z."/>
            <person name="Freedman E."/>
            <person name="Gellesch M."/>
            <person name="Goldberg J."/>
            <person name="Griggs A."/>
            <person name="Gujja S."/>
            <person name="Heilman E."/>
            <person name="Heiman D."/>
            <person name="Howarth C."/>
            <person name="Mehta T."/>
            <person name="Neiman D."/>
            <person name="Pearson M."/>
            <person name="Roberts A."/>
            <person name="Saif S."/>
            <person name="Shea T."/>
            <person name="Shenoy N."/>
            <person name="Sisk P."/>
            <person name="Stolte C."/>
            <person name="Sykes S."/>
            <person name="White J."/>
            <person name="Yandava C."/>
            <person name="Haas B."/>
            <person name="Nusbaum C."/>
            <person name="Birren B."/>
        </authorList>
    </citation>
    <scope>NUCLEOTIDE SEQUENCE</scope>
    <source>
        <strain evidence="9">ATCC 30864</strain>
    </source>
</reference>
<feature type="compositionally biased region" description="Low complexity" evidence="4">
    <location>
        <begin position="1236"/>
        <end position="1246"/>
    </location>
</feature>
<keyword evidence="2" id="KW-0106">Calcium</keyword>
<dbReference type="InterPro" id="IPR011992">
    <property type="entry name" value="EF-hand-dom_pair"/>
</dbReference>
<dbReference type="SMART" id="SM00326">
    <property type="entry name" value="SH3"/>
    <property type="match status" value="6"/>
</dbReference>
<dbReference type="FunFam" id="2.30.30.40:FF:000072">
    <property type="entry name" value="Unconventional Myosin IB"/>
    <property type="match status" value="1"/>
</dbReference>
<evidence type="ECO:0000256" key="4">
    <source>
        <dbReference type="SAM" id="MobiDB-lite"/>
    </source>
</evidence>
<dbReference type="CDD" id="cd00174">
    <property type="entry name" value="SH3"/>
    <property type="match status" value="2"/>
</dbReference>
<dbReference type="InterPro" id="IPR036028">
    <property type="entry name" value="SH3-like_dom_sf"/>
</dbReference>
<dbReference type="Proteomes" id="UP000008743">
    <property type="component" value="Unassembled WGS sequence"/>
</dbReference>
<dbReference type="EMBL" id="KE346376">
    <property type="protein sequence ID" value="KJE97959.1"/>
    <property type="molecule type" value="Genomic_DNA"/>
</dbReference>
<dbReference type="Pfam" id="PF14604">
    <property type="entry name" value="SH3_9"/>
    <property type="match status" value="3"/>
</dbReference>
<name>A0A0D2X5K3_CAPO3</name>
<dbReference type="Pfam" id="PF00018">
    <property type="entry name" value="SH3_1"/>
    <property type="match status" value="1"/>
</dbReference>
<feature type="domain" description="SH3" evidence="5">
    <location>
        <begin position="1322"/>
        <end position="1381"/>
    </location>
</feature>
<feature type="domain" description="SH3" evidence="5">
    <location>
        <begin position="1029"/>
        <end position="1087"/>
    </location>
</feature>
<dbReference type="PROSITE" id="PS50002">
    <property type="entry name" value="SH3"/>
    <property type="match status" value="6"/>
</dbReference>
<evidence type="ECO:0000259" key="7">
    <source>
        <dbReference type="PROSITE" id="PS50222"/>
    </source>
</evidence>
<feature type="compositionally biased region" description="Low complexity" evidence="4">
    <location>
        <begin position="713"/>
        <end position="746"/>
    </location>
</feature>
<evidence type="ECO:0000259" key="6">
    <source>
        <dbReference type="PROSITE" id="PS50031"/>
    </source>
</evidence>
<feature type="compositionally biased region" description="Basic and acidic residues" evidence="4">
    <location>
        <begin position="914"/>
        <end position="933"/>
    </location>
</feature>
<evidence type="ECO:0000256" key="1">
    <source>
        <dbReference type="ARBA" id="ARBA00022443"/>
    </source>
</evidence>
<evidence type="ECO:0000256" key="2">
    <source>
        <dbReference type="ARBA" id="ARBA00022837"/>
    </source>
</evidence>
<dbReference type="InterPro" id="IPR002048">
    <property type="entry name" value="EF_hand_dom"/>
</dbReference>
<dbReference type="RefSeq" id="XP_011270854.1">
    <property type="nucleotide sequence ID" value="XM_011272552.1"/>
</dbReference>
<dbReference type="Pfam" id="PF12763">
    <property type="entry name" value="EH"/>
    <property type="match status" value="2"/>
</dbReference>
<dbReference type="InterPro" id="IPR001452">
    <property type="entry name" value="SH3_domain"/>
</dbReference>
<evidence type="ECO:0000313" key="8">
    <source>
        <dbReference type="EMBL" id="KJE97959.1"/>
    </source>
</evidence>
<dbReference type="eggNOG" id="KOG1029">
    <property type="taxonomic scope" value="Eukaryota"/>
</dbReference>
<keyword evidence="9" id="KW-1185">Reference proteome</keyword>
<dbReference type="Gene3D" id="1.10.238.10">
    <property type="entry name" value="EF-hand"/>
    <property type="match status" value="2"/>
</dbReference>
<feature type="compositionally biased region" description="Basic and acidic residues" evidence="4">
    <location>
        <begin position="640"/>
        <end position="712"/>
    </location>
</feature>
<dbReference type="PROSITE" id="PS50031">
    <property type="entry name" value="EH"/>
    <property type="match status" value="2"/>
</dbReference>
<feature type="domain" description="SH3" evidence="5">
    <location>
        <begin position="965"/>
        <end position="1023"/>
    </location>
</feature>
<dbReference type="SMART" id="SM00027">
    <property type="entry name" value="EH"/>
    <property type="match status" value="2"/>
</dbReference>
<keyword evidence="1 3" id="KW-0728">SH3 domain</keyword>
<sequence length="1388" mass="147781">MASPDPWTITPAQLGRYLPMFNELRPVNGQVAADRARPFLLQSKLSMQVLGHIWNLADLDRDGKLTAQEFSIAMCLVEAQLRGIPPPPTLPPSLAASSAAANAHGGGPLSAASLMGASAGGLPAPMMPMSSTPLIPTPSGGATPLAPSPLTGLAPMMPTPVSGAPISAPVSAVGPSVPAAPALSASSSLAAAPGADDWGIPDSDRNRARLRFNELDPKRTGFLTSVIARDELTKSHLHYSILGQIWALSDLDADGKLTSDEFVIASYLVNLARAGHQLPPTLPVSLIPPSFRKRLVASGVLPPTAAGLPASSAPLGAASAAATPTPAGAPADASLVSGAGAGAGAGAAPVPVLTSSVLDNAEDRRRENFLKGQEELERRRREAEEAERKQREAADARRKAEDDARRERIEKQRQEEERLVTLAREKEAARQAELEREREALKRKEQEKMAAEAFFAWRSARLAFLTQMKNSEQESLAALQARSESLDSSLASVKSRLETATRRFAQCKEELQTERIDLEAVEESAQEKRLEAARNQQMLYDIERQTLMQRENKKAASLMISGGAGSPSISAAASAAQVQQLTEQLSLLKPQLVTLQNDLTALKPKVTQRKADLSSLTTDLTVIQDMRAQQQQRQTVLKTRKADLDKNDSQRQEYNRRKKIEGERQAAAHRRQEEAKKKQQQDQLQREKEAKEREARERETKEREAKEKEAAKQKAAAAAAAATAATAAAAAAAAASAVSATSAKPARPAPPGSKSPAAASDKPLKLAPKPPGVAANAAPARKLDVFIAQFPYTAGNDDELSFNPDDVILLVNKQDDDWWEGELNGKVGLFPSNYVRIAEPHEIPASIKSGSSAADDKKRKQEEELLRNAADLAKLEEEKRKKKAADDERARKEAEEAARKKKQEEEEAARKKKQQEAEEAAARKKKEEAEEAARKKKQAQEAEAAAAAAAATAAAAAAAAAAAKPAGEQVKALYDYKDEQSSLVFKEGDILLVSAKHDDGWWSGSLNGVEGMFPASYVEPHVAAPAASAAGDQYVAIHAFPRERDDDLALNVGDVVSVIDKSGEWWQGTLRGQTGWFPGNHVEKHTPAAAAAAPPAVPGGKTKAAAAIATAVTPSSSTSSDATSGSGKPLIGKVIAAHTPSSDSEIALTVGSLVQIIQRLPDGWWEGTVAAKGQKAQTGWFPGDCVQLMEKKGEKAGSSNSSTVGAPARPPAAAASTLPRTNSESSFVSEAPPQVPTKGASAAAGADASGATPAKVIVAYHAQNDGELSLTAGQLIKITQVTDDEMWHGTVISKNQKVSGYFPRKCVQVMVKGARPVSMMPQDEERAVAKFSYVAQNADELTLKENDVVIVKSKKEDGWWEGELNGRVGLFPANYVVSTEVNRKNLVS</sequence>
<dbReference type="PhylomeDB" id="A0A0D2X5K3"/>
<dbReference type="PROSITE" id="PS00018">
    <property type="entry name" value="EF_HAND_1"/>
    <property type="match status" value="2"/>
</dbReference>
<dbReference type="eggNOG" id="KOG2546">
    <property type="taxonomic scope" value="Eukaryota"/>
</dbReference>
<feature type="domain" description="SH3" evidence="5">
    <location>
        <begin position="1127"/>
        <end position="1191"/>
    </location>
</feature>
<dbReference type="InterPro" id="IPR050384">
    <property type="entry name" value="Endophilin_SH3RF"/>
</dbReference>
<dbReference type="InParanoid" id="A0A0D2X5K3"/>
<dbReference type="Pfam" id="PF07653">
    <property type="entry name" value="SH3_2"/>
    <property type="match status" value="2"/>
</dbReference>
<feature type="domain" description="SH3" evidence="5">
    <location>
        <begin position="1249"/>
        <end position="1312"/>
    </location>
</feature>
<organism evidence="8 9">
    <name type="scientific">Capsaspora owczarzaki (strain ATCC 30864)</name>
    <dbReference type="NCBI Taxonomy" id="595528"/>
    <lineage>
        <taxon>Eukaryota</taxon>
        <taxon>Filasterea</taxon>
        <taxon>Capsaspora</taxon>
    </lineage>
</organism>
<feature type="region of interest" description="Disordered" evidence="4">
    <location>
        <begin position="1192"/>
        <end position="1246"/>
    </location>
</feature>
<dbReference type="InterPro" id="IPR018247">
    <property type="entry name" value="EF_Hand_1_Ca_BS"/>
</dbReference>
<dbReference type="GO" id="GO:0005509">
    <property type="term" value="F:calcium ion binding"/>
    <property type="evidence" value="ECO:0007669"/>
    <property type="project" value="InterPro"/>
</dbReference>
<feature type="region of interest" description="Disordered" evidence="4">
    <location>
        <begin position="633"/>
        <end position="775"/>
    </location>
</feature>
<dbReference type="PRINTS" id="PR00499">
    <property type="entry name" value="P67PHOX"/>
</dbReference>
<feature type="compositionally biased region" description="Basic and acidic residues" evidence="4">
    <location>
        <begin position="854"/>
        <end position="866"/>
    </location>
</feature>
<feature type="region of interest" description="Disordered" evidence="4">
    <location>
        <begin position="841"/>
        <end position="938"/>
    </location>
</feature>
<dbReference type="PANTHER" id="PTHR14167">
    <property type="entry name" value="SH3 DOMAIN-CONTAINING"/>
    <property type="match status" value="1"/>
</dbReference>
<dbReference type="OrthoDB" id="207120at2759"/>
<proteinExistence type="predicted"/>
<dbReference type="PRINTS" id="PR00452">
    <property type="entry name" value="SH3DOMAIN"/>
</dbReference>
<feature type="domain" description="EH" evidence="6">
    <location>
        <begin position="13"/>
        <end position="101"/>
    </location>
</feature>
<dbReference type="SUPFAM" id="SSF47473">
    <property type="entry name" value="EF-hand"/>
    <property type="match status" value="2"/>
</dbReference>